<dbReference type="CDD" id="cd01029">
    <property type="entry name" value="TOPRIM_primases"/>
    <property type="match status" value="1"/>
</dbReference>
<dbReference type="Pfam" id="PF13362">
    <property type="entry name" value="Toprim_3"/>
    <property type="match status" value="1"/>
</dbReference>
<evidence type="ECO:0000259" key="1">
    <source>
        <dbReference type="Pfam" id="PF13362"/>
    </source>
</evidence>
<sequence>MDANQAFIQAIEQVGLTPPRKIIADGKIHRFSANGKASNHSGWYVLHDNIHSYVGKFGDWGTGLKVDWHDKAKPLTHQQVKEAQQIQHRNRPQQEAEKARLRALAGVRIKSNWFDAVPANEDHPYLVKKGIKPHNAKQLGEKLIIPVWKSKKLISLQYINEQGVKYFHKGSSYQGGFGIIGNLICPTSNRICIVEGFATAASIHEATGCPVVIAFSAGNLMTVSKRVSDWADSLIGNKWRAVICGDDDRGNEINVGREIALAAGKELGLTVVFPFFSNPNSTGSDFNDLHVSEGIEAVKACIHSQLNNGGYQS</sequence>
<organism evidence="2 3">
    <name type="scientific">Candidatus Nitrosoglobus terrae</name>
    <dbReference type="NCBI Taxonomy" id="1630141"/>
    <lineage>
        <taxon>Bacteria</taxon>
        <taxon>Pseudomonadati</taxon>
        <taxon>Pseudomonadota</taxon>
        <taxon>Gammaproteobacteria</taxon>
        <taxon>Chromatiales</taxon>
        <taxon>Chromatiaceae</taxon>
        <taxon>Candidatus Nitrosoglobus</taxon>
    </lineage>
</organism>
<gene>
    <name evidence="2" type="ORF">TAO_p0004</name>
</gene>
<name>A0A1Q2SQ14_9GAMM</name>
<proteinExistence type="predicted"/>
<dbReference type="Proteomes" id="UP000243679">
    <property type="component" value="Plasmid pTAO100"/>
</dbReference>
<keyword evidence="2" id="KW-0614">Plasmid</keyword>
<dbReference type="KEGG" id="ntt:TAO_p0004"/>
<reference evidence="2 3" key="1">
    <citation type="journal article" date="2017" name="ISME J.">
        <title>An acid-tolerant ammonia-oxidizing ?-proteobacterium from soil.</title>
        <authorList>
            <person name="Hayatsu M."/>
            <person name="Tago K."/>
            <person name="Uchiyama I."/>
            <person name="Toyoda A."/>
            <person name="Wang Y."/>
            <person name="Shimomura Y."/>
            <person name="Okubo T."/>
            <person name="Kurisu F."/>
            <person name="Hirono Y."/>
            <person name="Nonaka K."/>
            <person name="Akiyama H."/>
            <person name="Itoh T."/>
            <person name="Takami H."/>
        </authorList>
    </citation>
    <scope>NUCLEOTIDE SEQUENCE [LARGE SCALE GENOMIC DNA]</scope>
    <source>
        <strain evidence="2 3">TAO100</strain>
        <plasmid evidence="3">ptao100 dna</plasmid>
    </source>
</reference>
<keyword evidence="3" id="KW-1185">Reference proteome</keyword>
<dbReference type="InterPro" id="IPR006171">
    <property type="entry name" value="TOPRIM_dom"/>
</dbReference>
<dbReference type="EMBL" id="AP014837">
    <property type="protein sequence ID" value="BAW81213.1"/>
    <property type="molecule type" value="Genomic_DNA"/>
</dbReference>
<evidence type="ECO:0000313" key="3">
    <source>
        <dbReference type="Proteomes" id="UP000243679"/>
    </source>
</evidence>
<accession>A0A1Q2SQ14</accession>
<dbReference type="AlphaFoldDB" id="A0A1Q2SQ14"/>
<feature type="domain" description="Toprim" evidence="1">
    <location>
        <begin position="191"/>
        <end position="295"/>
    </location>
</feature>
<dbReference type="InterPro" id="IPR034154">
    <property type="entry name" value="TOPRIM_DnaG/twinkle"/>
</dbReference>
<evidence type="ECO:0000313" key="2">
    <source>
        <dbReference type="EMBL" id="BAW81213.1"/>
    </source>
</evidence>
<protein>
    <submittedName>
        <fullName evidence="2">Hypothetical conserved protein</fullName>
    </submittedName>
</protein>
<geneLocation type="plasmid" evidence="3">
    <name>ptao100 dna</name>
</geneLocation>